<reference evidence="7" key="1">
    <citation type="journal article" date="2019" name="Int. J. Syst. Evol. Microbiol.">
        <title>The Global Catalogue of Microorganisms (GCM) 10K type strain sequencing project: providing services to taxonomists for standard genome sequencing and annotation.</title>
        <authorList>
            <consortium name="The Broad Institute Genomics Platform"/>
            <consortium name="The Broad Institute Genome Sequencing Center for Infectious Disease"/>
            <person name="Wu L."/>
            <person name="Ma J."/>
        </authorList>
    </citation>
    <scope>NUCLEOTIDE SEQUENCE [LARGE SCALE GENOMIC DNA]</scope>
    <source>
        <strain evidence="7">JCM 18424</strain>
    </source>
</reference>
<dbReference type="InterPro" id="IPR005467">
    <property type="entry name" value="His_kinase_dom"/>
</dbReference>
<dbReference type="Gene3D" id="3.30.565.10">
    <property type="entry name" value="Histidine kinase-like ATPase, C-terminal domain"/>
    <property type="match status" value="1"/>
</dbReference>
<dbReference type="InterPro" id="IPR003594">
    <property type="entry name" value="HATPase_dom"/>
</dbReference>
<dbReference type="PRINTS" id="PR00344">
    <property type="entry name" value="BCTRLSENSOR"/>
</dbReference>
<dbReference type="PROSITE" id="PS50109">
    <property type="entry name" value="HIS_KIN"/>
    <property type="match status" value="1"/>
</dbReference>
<dbReference type="CDD" id="cd00082">
    <property type="entry name" value="HisKA"/>
    <property type="match status" value="1"/>
</dbReference>
<dbReference type="InterPro" id="IPR003661">
    <property type="entry name" value="HisK_dim/P_dom"/>
</dbReference>
<comment type="caution">
    <text evidence="6">The sequence shown here is derived from an EMBL/GenBank/DDBJ whole genome shotgun (WGS) entry which is preliminary data.</text>
</comment>
<feature type="transmembrane region" description="Helical" evidence="4">
    <location>
        <begin position="12"/>
        <end position="33"/>
    </location>
</feature>
<dbReference type="Proteomes" id="UP001500631">
    <property type="component" value="Unassembled WGS sequence"/>
</dbReference>
<protein>
    <recommendedName>
        <fullName evidence="2">histidine kinase</fullName>
        <ecNumber evidence="2">2.7.13.3</ecNumber>
    </recommendedName>
</protein>
<dbReference type="RefSeq" id="WP_077925154.1">
    <property type="nucleotide sequence ID" value="NZ_BAABKE010000003.1"/>
</dbReference>
<dbReference type="SMART" id="SM00388">
    <property type="entry name" value="HisKA"/>
    <property type="match status" value="1"/>
</dbReference>
<keyword evidence="4" id="KW-1133">Transmembrane helix</keyword>
<evidence type="ECO:0000256" key="1">
    <source>
        <dbReference type="ARBA" id="ARBA00000085"/>
    </source>
</evidence>
<keyword evidence="6" id="KW-0547">Nucleotide-binding</keyword>
<dbReference type="InterPro" id="IPR036890">
    <property type="entry name" value="HATPase_C_sf"/>
</dbReference>
<feature type="domain" description="Histidine kinase" evidence="5">
    <location>
        <begin position="320"/>
        <end position="530"/>
    </location>
</feature>
<dbReference type="Pfam" id="PF25323">
    <property type="entry name" value="6TM_PilS"/>
    <property type="match status" value="1"/>
</dbReference>
<sequence length="530" mass="60859">MSQDIQPRGIPIQLLGIFRLIMAVILSSVYILSARVSPEALPISRYFQIVLLTYLVFLLVSTLILKRQRFQTTKFIYIFGLLDLAFISALCYYTDGLNSPLVILLLISFMVHGAFLSRTGALSLLTVSVLIQLMLWIKFEFNPGEFQHSWYKLMISQGILRLIGQNCFAFLALVLTNSWLHKYEASQLEVERKNEELKKAAILHEAIIQQSRSGLIVLDAAGRIILMNNYIKSWFGDLDLQDSYLMDYLPTLTERFYLWNYLKFMDPSLFEYNNEKYYVEFDEIKQPTGHYSLIQIEPTDIVNMRAQQEKLVALGRLTAAIAHEIRNPMASIYQASQLLGEQEGITPIENKLIGMINNNVQRANRIITDVLVLARKNELERKYFRLPPFLDEVVDEFLVEHPNLKDQVTIEIAPNVSRVLFEMSILRQMITNLLNNAIIHSGRTEDELKIMIEAEMKGENPILSIYDNGQGLTDSVKQHLFEPFFTTHKNGTGLGLYITKELCLSNGGLIQYVEIDGEKHGFRIIFPKNV</sequence>
<dbReference type="Pfam" id="PF02518">
    <property type="entry name" value="HATPase_c"/>
    <property type="match status" value="1"/>
</dbReference>
<proteinExistence type="predicted"/>
<gene>
    <name evidence="6" type="ORF">GCM10023338_10350</name>
</gene>
<evidence type="ECO:0000259" key="5">
    <source>
        <dbReference type="PROSITE" id="PS50109"/>
    </source>
</evidence>
<keyword evidence="4" id="KW-0812">Transmembrane</keyword>
<name>A0ABP9MNB4_9GAMM</name>
<comment type="catalytic activity">
    <reaction evidence="1">
        <text>ATP + protein L-histidine = ADP + protein N-phospho-L-histidine.</text>
        <dbReference type="EC" id="2.7.13.3"/>
    </reaction>
</comment>
<dbReference type="PANTHER" id="PTHR43065:SF52">
    <property type="entry name" value="SENSOR PROTEIN KINASE PILS"/>
    <property type="match status" value="1"/>
</dbReference>
<evidence type="ECO:0000256" key="4">
    <source>
        <dbReference type="SAM" id="Phobius"/>
    </source>
</evidence>
<keyword evidence="4" id="KW-0472">Membrane</keyword>
<dbReference type="PANTHER" id="PTHR43065">
    <property type="entry name" value="SENSOR HISTIDINE KINASE"/>
    <property type="match status" value="1"/>
</dbReference>
<feature type="transmembrane region" description="Helical" evidence="4">
    <location>
        <begin position="115"/>
        <end position="137"/>
    </location>
</feature>
<dbReference type="SUPFAM" id="SSF55874">
    <property type="entry name" value="ATPase domain of HSP90 chaperone/DNA topoisomerase II/histidine kinase"/>
    <property type="match status" value="1"/>
</dbReference>
<dbReference type="Gene3D" id="1.10.287.130">
    <property type="match status" value="1"/>
</dbReference>
<feature type="transmembrane region" description="Helical" evidence="4">
    <location>
        <begin position="45"/>
        <end position="64"/>
    </location>
</feature>
<keyword evidence="7" id="KW-1185">Reference proteome</keyword>
<keyword evidence="3" id="KW-0597">Phosphoprotein</keyword>
<dbReference type="SUPFAM" id="SSF47384">
    <property type="entry name" value="Homodimeric domain of signal transducing histidine kinase"/>
    <property type="match status" value="1"/>
</dbReference>
<keyword evidence="6" id="KW-0067">ATP-binding</keyword>
<accession>A0ABP9MNB4</accession>
<organism evidence="6 7">
    <name type="scientific">Wohlfahrtiimonas larvae</name>
    <dbReference type="NCBI Taxonomy" id="1157986"/>
    <lineage>
        <taxon>Bacteria</taxon>
        <taxon>Pseudomonadati</taxon>
        <taxon>Pseudomonadota</taxon>
        <taxon>Gammaproteobacteria</taxon>
        <taxon>Cardiobacteriales</taxon>
        <taxon>Ignatzschineriaceae</taxon>
        <taxon>Wohlfahrtiimonas</taxon>
    </lineage>
</organism>
<evidence type="ECO:0000256" key="2">
    <source>
        <dbReference type="ARBA" id="ARBA00012438"/>
    </source>
</evidence>
<evidence type="ECO:0000313" key="6">
    <source>
        <dbReference type="EMBL" id="GAA5098183.1"/>
    </source>
</evidence>
<dbReference type="EMBL" id="BAABKE010000003">
    <property type="protein sequence ID" value="GAA5098183.1"/>
    <property type="molecule type" value="Genomic_DNA"/>
</dbReference>
<dbReference type="EC" id="2.7.13.3" evidence="2"/>
<dbReference type="InterPro" id="IPR004358">
    <property type="entry name" value="Sig_transdc_His_kin-like_C"/>
</dbReference>
<dbReference type="GO" id="GO:0005524">
    <property type="term" value="F:ATP binding"/>
    <property type="evidence" value="ECO:0007669"/>
    <property type="project" value="UniProtKB-KW"/>
</dbReference>
<dbReference type="SMART" id="SM00387">
    <property type="entry name" value="HATPase_c"/>
    <property type="match status" value="1"/>
</dbReference>
<evidence type="ECO:0000313" key="7">
    <source>
        <dbReference type="Proteomes" id="UP001500631"/>
    </source>
</evidence>
<dbReference type="Pfam" id="PF00512">
    <property type="entry name" value="HisKA"/>
    <property type="match status" value="1"/>
</dbReference>
<evidence type="ECO:0000256" key="3">
    <source>
        <dbReference type="ARBA" id="ARBA00022553"/>
    </source>
</evidence>
<dbReference type="InterPro" id="IPR036097">
    <property type="entry name" value="HisK_dim/P_sf"/>
</dbReference>